<dbReference type="RefSeq" id="WP_320508794.1">
    <property type="nucleotide sequence ID" value="NZ_JAXCLW010000003.1"/>
</dbReference>
<dbReference type="InterPro" id="IPR000847">
    <property type="entry name" value="LysR_HTH_N"/>
</dbReference>
<proteinExistence type="inferred from homology"/>
<gene>
    <name evidence="3" type="ORF">SMD27_12805</name>
</gene>
<dbReference type="PROSITE" id="PS50931">
    <property type="entry name" value="HTH_LYSR"/>
    <property type="match status" value="1"/>
</dbReference>
<dbReference type="EMBL" id="JAXCLW010000003">
    <property type="protein sequence ID" value="MDY0883725.1"/>
    <property type="molecule type" value="Genomic_DNA"/>
</dbReference>
<dbReference type="Proteomes" id="UP001279642">
    <property type="component" value="Unassembled WGS sequence"/>
</dbReference>
<dbReference type="PANTHER" id="PTHR30537:SF26">
    <property type="entry name" value="GLYCINE CLEAVAGE SYSTEM TRANSCRIPTIONAL ACTIVATOR"/>
    <property type="match status" value="1"/>
</dbReference>
<dbReference type="InterPro" id="IPR036390">
    <property type="entry name" value="WH_DNA-bd_sf"/>
</dbReference>
<organism evidence="3 4">
    <name type="scientific">Dongia soli</name>
    <dbReference type="NCBI Taxonomy" id="600628"/>
    <lineage>
        <taxon>Bacteria</taxon>
        <taxon>Pseudomonadati</taxon>
        <taxon>Pseudomonadota</taxon>
        <taxon>Alphaproteobacteria</taxon>
        <taxon>Rhodospirillales</taxon>
        <taxon>Dongiaceae</taxon>
        <taxon>Dongia</taxon>
    </lineage>
</organism>
<accession>A0ABU5ECG8</accession>
<evidence type="ECO:0000313" key="3">
    <source>
        <dbReference type="EMBL" id="MDY0883725.1"/>
    </source>
</evidence>
<dbReference type="Gene3D" id="1.10.10.10">
    <property type="entry name" value="Winged helix-like DNA-binding domain superfamily/Winged helix DNA-binding domain"/>
    <property type="match status" value="1"/>
</dbReference>
<evidence type="ECO:0000256" key="1">
    <source>
        <dbReference type="ARBA" id="ARBA00009437"/>
    </source>
</evidence>
<dbReference type="PRINTS" id="PR00039">
    <property type="entry name" value="HTHLYSR"/>
</dbReference>
<comment type="caution">
    <text evidence="3">The sequence shown here is derived from an EMBL/GenBank/DDBJ whole genome shotgun (WGS) entry which is preliminary data.</text>
</comment>
<reference evidence="3 4" key="1">
    <citation type="journal article" date="2016" name="Antonie Van Leeuwenhoek">
        <title>Dongia soli sp. nov., isolated from soil from Dokdo, Korea.</title>
        <authorList>
            <person name="Kim D.U."/>
            <person name="Lee H."/>
            <person name="Kim H."/>
            <person name="Kim S.G."/>
            <person name="Ka J.O."/>
        </authorList>
    </citation>
    <scope>NUCLEOTIDE SEQUENCE [LARGE SCALE GENOMIC DNA]</scope>
    <source>
        <strain evidence="3 4">D78</strain>
    </source>
</reference>
<evidence type="ECO:0000259" key="2">
    <source>
        <dbReference type="PROSITE" id="PS50931"/>
    </source>
</evidence>
<feature type="domain" description="HTH lysR-type" evidence="2">
    <location>
        <begin position="9"/>
        <end position="66"/>
    </location>
</feature>
<keyword evidence="4" id="KW-1185">Reference proteome</keyword>
<dbReference type="PANTHER" id="PTHR30537">
    <property type="entry name" value="HTH-TYPE TRANSCRIPTIONAL REGULATOR"/>
    <property type="match status" value="1"/>
</dbReference>
<dbReference type="SUPFAM" id="SSF46785">
    <property type="entry name" value="Winged helix' DNA-binding domain"/>
    <property type="match status" value="1"/>
</dbReference>
<comment type="similarity">
    <text evidence="1">Belongs to the LysR transcriptional regulatory family.</text>
</comment>
<protein>
    <submittedName>
        <fullName evidence="3">LysR family transcriptional regulator</fullName>
    </submittedName>
</protein>
<sequence length="156" mass="17511">MADLLRRFPPLNSLRVFEVVTRHLNFRLAAEELGVTQGAVAQQIRGLEAELDLKLFDRHPRSLQMTEAGRSYITNIRRALELIADATEALRSQPFHLTISVTPTFAAKWLLPGYPPSRPATRTSTFALSRLTVSRISRRMRSISRSATDVRPSGQG</sequence>
<dbReference type="InterPro" id="IPR036388">
    <property type="entry name" value="WH-like_DNA-bd_sf"/>
</dbReference>
<evidence type="ECO:0000313" key="4">
    <source>
        <dbReference type="Proteomes" id="UP001279642"/>
    </source>
</evidence>
<name>A0ABU5ECG8_9PROT</name>
<dbReference type="Pfam" id="PF00126">
    <property type="entry name" value="HTH_1"/>
    <property type="match status" value="1"/>
</dbReference>
<dbReference type="InterPro" id="IPR058163">
    <property type="entry name" value="LysR-type_TF_proteobact-type"/>
</dbReference>